<keyword evidence="5" id="KW-0347">Helicase</keyword>
<gene>
    <name evidence="12" type="ORF">HU830_01185</name>
</gene>
<evidence type="ECO:0000256" key="2">
    <source>
        <dbReference type="ARBA" id="ARBA00022741"/>
    </source>
</evidence>
<dbReference type="Proteomes" id="UP000563523">
    <property type="component" value="Unassembled WGS sequence"/>
</dbReference>
<dbReference type="InterPro" id="IPR011335">
    <property type="entry name" value="Restrct_endonuc-II-like"/>
</dbReference>
<dbReference type="RefSeq" id="WP_176941989.1">
    <property type="nucleotide sequence ID" value="NZ_JABZEC010000001.1"/>
</dbReference>
<name>A0A850R5E4_9LACO</name>
<feature type="domain" description="ATP-dependent helicase/deoxyribonuclease subunit B N-terminal" evidence="11">
    <location>
        <begin position="5"/>
        <end position="283"/>
    </location>
</feature>
<dbReference type="GO" id="GO:0004386">
    <property type="term" value="F:helicase activity"/>
    <property type="evidence" value="ECO:0007669"/>
    <property type="project" value="UniProtKB-KW"/>
</dbReference>
<dbReference type="EMBL" id="JABZEC010000001">
    <property type="protein sequence ID" value="NVY95822.1"/>
    <property type="molecule type" value="Genomic_DNA"/>
</dbReference>
<evidence type="ECO:0000256" key="4">
    <source>
        <dbReference type="ARBA" id="ARBA00022801"/>
    </source>
</evidence>
<evidence type="ECO:0000256" key="8">
    <source>
        <dbReference type="ARBA" id="ARBA00023125"/>
    </source>
</evidence>
<keyword evidence="13" id="KW-1185">Reference proteome</keyword>
<keyword evidence="1" id="KW-0540">Nuclease</keyword>
<keyword evidence="9" id="KW-0234">DNA repair</keyword>
<evidence type="ECO:0000256" key="7">
    <source>
        <dbReference type="ARBA" id="ARBA00022840"/>
    </source>
</evidence>
<evidence type="ECO:0000256" key="3">
    <source>
        <dbReference type="ARBA" id="ARBA00022763"/>
    </source>
</evidence>
<accession>A0A850R5E4</accession>
<dbReference type="GO" id="GO:0005524">
    <property type="term" value="F:ATP binding"/>
    <property type="evidence" value="ECO:0007669"/>
    <property type="project" value="UniProtKB-KW"/>
</dbReference>
<dbReference type="InterPro" id="IPR049035">
    <property type="entry name" value="ADDB_N"/>
</dbReference>
<keyword evidence="4" id="KW-0378">Hydrolase</keyword>
<dbReference type="GO" id="GO:0003677">
    <property type="term" value="F:DNA binding"/>
    <property type="evidence" value="ECO:0007669"/>
    <property type="project" value="UniProtKB-KW"/>
</dbReference>
<organism evidence="12 13">
    <name type="scientific">Bombilactobacillus apium</name>
    <dbReference type="NCBI Taxonomy" id="2675299"/>
    <lineage>
        <taxon>Bacteria</taxon>
        <taxon>Bacillati</taxon>
        <taxon>Bacillota</taxon>
        <taxon>Bacilli</taxon>
        <taxon>Lactobacillales</taxon>
        <taxon>Lactobacillaceae</taxon>
        <taxon>Bombilactobacillus</taxon>
    </lineage>
</organism>
<dbReference type="Gene3D" id="3.40.50.300">
    <property type="entry name" value="P-loop containing nucleotide triphosphate hydrolases"/>
    <property type="match status" value="4"/>
</dbReference>
<proteinExistence type="predicted"/>
<dbReference type="GO" id="GO:0004527">
    <property type="term" value="F:exonuclease activity"/>
    <property type="evidence" value="ECO:0007669"/>
    <property type="project" value="UniProtKB-KW"/>
</dbReference>
<evidence type="ECO:0000256" key="5">
    <source>
        <dbReference type="ARBA" id="ARBA00022806"/>
    </source>
</evidence>
<protein>
    <submittedName>
        <fullName evidence="12">PD-(D/E)XK nuclease family protein</fullName>
    </submittedName>
</protein>
<evidence type="ECO:0000256" key="6">
    <source>
        <dbReference type="ARBA" id="ARBA00022839"/>
    </source>
</evidence>
<dbReference type="PANTHER" id="PTHR30591">
    <property type="entry name" value="RECBCD ENZYME SUBUNIT RECC"/>
    <property type="match status" value="1"/>
</dbReference>
<evidence type="ECO:0000256" key="9">
    <source>
        <dbReference type="ARBA" id="ARBA00023204"/>
    </source>
</evidence>
<dbReference type="Gene3D" id="3.90.320.10">
    <property type="match status" value="1"/>
</dbReference>
<dbReference type="SUPFAM" id="SSF52980">
    <property type="entry name" value="Restriction endonuclease-like"/>
    <property type="match status" value="1"/>
</dbReference>
<sequence length="1151" mass="133828">MTLKFVLGKAQNDHQKIMLHDLKQAQEKQPDTKFIWLVPNHLKFEMEVKVLQSLQTETSVFASNQVQVFSFSRLLWYFLRTHSIYQSPQLTPTLQTMILAQIVREKATDLQLYAGEEQQFGFITILQAQINDLQNQEINVEDLAGWQKEVPLRGDLPLKLVDLQIIYQAYLARIKHQFSDQQALYQNLQDFLKKDPQQAQIQYFISGFSQFTMQEQNLIKTLIQHSAGVEIALQLDPQVTSAESDFFWQRPLRTYTRLRQFAQQAQIPYRTINAPDFRVQKDLVELENFWIKHQTQFQELSPTSLTDPSAIQVWTCPTPQQEIIAVTTYIRQLVATQDYRYRDFLVLARNLGPYQEFLDPYLQNQKISYFIDLQHSMKDHAFKDLLDSLFLLVQNQLQYQDIMRFLRTELVRPEGWDRTTYRQTVDQLDNYILAHALRKSDWLSPKDFASEKAHPREVQKWQQLNQLKQLIQKTYQAITKIMQNNLKGEEACGKLYQLLADLQVFKILKEWEQEAVQVGNLALSQQPEQIVNTFVRLLEEYVQIVGDQPFQANEFQIMLDNGFENAQYSTIPAVLDAIQVSELGMVQNQNHKITIIIGANSTEMPHLNEKNSLLSDDDLKSLQALEPDLQLPASQQELNQAEPYLHDLAFLSSSQRLIFSYAANDAQGENQISPYVQVLQEHFNLPTQFPSSLANNAETEVLATVASPSITTNHLVQIYRQAQDQKQTPPATWQALRELVWQQDPEKFHLTKIWASLTDQNLPESLQPALARQLYGDQLVVSISQLETFYQNPYEYFLRYGLHLHPRTELKITPANRGTFFHSVLDLTFKSLQEKKLSLHDLTAPQLRQLANQLIYQLLDQRAFSMFTSDEEFARRRLTQTVQRALEAIRQQAQAADFYPFKTEVAFGQVGAIHNLEPLEYPINQKQSVVVRGRIDRIDRLTQHPENYFVVDYKSSAHDFQFNRVYAGVDLQMLTYLASLAHDNSLFETPAQPLGGFYFYLQDPTVNFEDLKGQLANYLEFLFKKYRYKGLLVDDGTTGELLEPDLSGQNSAIFQLNKNHKPTSQKVVTSQQLQEMLQYNQELIIQAAQRILQGDLALSPVRLDQQTTALTYSDYRPIMRFDAMLPENNYRLIPKMNRKEFFQHLDSKEDQ</sequence>
<evidence type="ECO:0000259" key="10">
    <source>
        <dbReference type="Pfam" id="PF12705"/>
    </source>
</evidence>
<dbReference type="Pfam" id="PF12705">
    <property type="entry name" value="PDDEXK_1"/>
    <property type="match status" value="1"/>
</dbReference>
<dbReference type="GO" id="GO:0006310">
    <property type="term" value="P:DNA recombination"/>
    <property type="evidence" value="ECO:0007669"/>
    <property type="project" value="TreeGrafter"/>
</dbReference>
<dbReference type="InterPro" id="IPR027417">
    <property type="entry name" value="P-loop_NTPase"/>
</dbReference>
<reference evidence="12 13" key="1">
    <citation type="submission" date="2020-06" db="EMBL/GenBank/DDBJ databases">
        <authorList>
            <person name="Kang J."/>
        </authorList>
    </citation>
    <scope>NUCLEOTIDE SEQUENCE [LARGE SCALE GENOMIC DNA]</scope>
    <source>
        <strain evidence="12 13">DCY120</strain>
    </source>
</reference>
<evidence type="ECO:0000313" key="13">
    <source>
        <dbReference type="Proteomes" id="UP000563523"/>
    </source>
</evidence>
<feature type="domain" description="PD-(D/E)XK endonuclease-like" evidence="10">
    <location>
        <begin position="781"/>
        <end position="1100"/>
    </location>
</feature>
<dbReference type="InterPro" id="IPR011604">
    <property type="entry name" value="PDDEXK-like_dom_sf"/>
</dbReference>
<dbReference type="InterPro" id="IPR038726">
    <property type="entry name" value="PDDEXK_AddAB-type"/>
</dbReference>
<dbReference type="AlphaFoldDB" id="A0A850R5E4"/>
<keyword evidence="3" id="KW-0227">DNA damage</keyword>
<keyword evidence="6" id="KW-0269">Exonuclease</keyword>
<evidence type="ECO:0000256" key="1">
    <source>
        <dbReference type="ARBA" id="ARBA00022722"/>
    </source>
</evidence>
<dbReference type="PANTHER" id="PTHR30591:SF1">
    <property type="entry name" value="RECBCD ENZYME SUBUNIT RECC"/>
    <property type="match status" value="1"/>
</dbReference>
<evidence type="ECO:0000259" key="11">
    <source>
        <dbReference type="Pfam" id="PF21445"/>
    </source>
</evidence>
<keyword evidence="7" id="KW-0067">ATP-binding</keyword>
<evidence type="ECO:0000313" key="12">
    <source>
        <dbReference type="EMBL" id="NVY95822.1"/>
    </source>
</evidence>
<dbReference type="Pfam" id="PF21445">
    <property type="entry name" value="ADDB_N"/>
    <property type="match status" value="1"/>
</dbReference>
<keyword evidence="8" id="KW-0238">DNA-binding</keyword>
<dbReference type="GO" id="GO:0006281">
    <property type="term" value="P:DNA repair"/>
    <property type="evidence" value="ECO:0007669"/>
    <property type="project" value="UniProtKB-KW"/>
</dbReference>
<keyword evidence="2" id="KW-0547">Nucleotide-binding</keyword>
<dbReference type="SUPFAM" id="SSF52540">
    <property type="entry name" value="P-loop containing nucleoside triphosphate hydrolases"/>
    <property type="match status" value="1"/>
</dbReference>
<comment type="caution">
    <text evidence="12">The sequence shown here is derived from an EMBL/GenBank/DDBJ whole genome shotgun (WGS) entry which is preliminary data.</text>
</comment>